<organism evidence="2 3">
    <name type="scientific">Phrynosoma platyrhinos</name>
    <name type="common">Desert horned lizard</name>
    <dbReference type="NCBI Taxonomy" id="52577"/>
    <lineage>
        <taxon>Eukaryota</taxon>
        <taxon>Metazoa</taxon>
        <taxon>Chordata</taxon>
        <taxon>Craniata</taxon>
        <taxon>Vertebrata</taxon>
        <taxon>Euteleostomi</taxon>
        <taxon>Lepidosauria</taxon>
        <taxon>Squamata</taxon>
        <taxon>Bifurcata</taxon>
        <taxon>Unidentata</taxon>
        <taxon>Episquamata</taxon>
        <taxon>Toxicofera</taxon>
        <taxon>Iguania</taxon>
        <taxon>Phrynosomatidae</taxon>
        <taxon>Phrynosomatinae</taxon>
        <taxon>Phrynosoma</taxon>
    </lineage>
</organism>
<proteinExistence type="predicted"/>
<feature type="region of interest" description="Disordered" evidence="1">
    <location>
        <begin position="102"/>
        <end position="132"/>
    </location>
</feature>
<evidence type="ECO:0000313" key="3">
    <source>
        <dbReference type="Proteomes" id="UP000826234"/>
    </source>
</evidence>
<accession>A0ABQ7SH49</accession>
<evidence type="ECO:0000313" key="2">
    <source>
        <dbReference type="EMBL" id="KAH0616653.1"/>
    </source>
</evidence>
<protein>
    <submittedName>
        <fullName evidence="2">Uncharacterized protein</fullName>
    </submittedName>
</protein>
<sequence>MPSSLKHANKLNVLEDAEMEGFVMKDMSVNVQMDFMVLTVKKASAICHVEMELSVNHLVDYMGPVLDLTHASVKKVGMEDTATKVSGNGYIGYGANLVNALRPSGTKHRQQHTPSPKRAEEKQESAESNYIW</sequence>
<evidence type="ECO:0000256" key="1">
    <source>
        <dbReference type="SAM" id="MobiDB-lite"/>
    </source>
</evidence>
<comment type="caution">
    <text evidence="2">The sequence shown here is derived from an EMBL/GenBank/DDBJ whole genome shotgun (WGS) entry which is preliminary data.</text>
</comment>
<gene>
    <name evidence="2" type="ORF">JD844_027932</name>
</gene>
<keyword evidence="3" id="KW-1185">Reference proteome</keyword>
<dbReference type="Proteomes" id="UP000826234">
    <property type="component" value="Unassembled WGS sequence"/>
</dbReference>
<name>A0ABQ7SH49_PHRPL</name>
<reference evidence="2 3" key="1">
    <citation type="journal article" date="2022" name="Gigascience">
        <title>A chromosome-level genome assembly and annotation of the desert horned lizard, Phrynosoma platyrhinos, provides insight into chromosomal rearrangements among reptiles.</title>
        <authorList>
            <person name="Koochekian N."/>
            <person name="Ascanio A."/>
            <person name="Farleigh K."/>
            <person name="Card D.C."/>
            <person name="Schield D.R."/>
            <person name="Castoe T.A."/>
            <person name="Jezkova T."/>
        </authorList>
    </citation>
    <scope>NUCLEOTIDE SEQUENCE [LARGE SCALE GENOMIC DNA]</scope>
    <source>
        <strain evidence="2">NK-2021</strain>
    </source>
</reference>
<dbReference type="EMBL" id="JAIPUX010005290">
    <property type="protein sequence ID" value="KAH0616653.1"/>
    <property type="molecule type" value="Genomic_DNA"/>
</dbReference>